<keyword evidence="11" id="KW-1185">Reference proteome</keyword>
<evidence type="ECO:0000256" key="9">
    <source>
        <dbReference type="SAM" id="MobiDB-lite"/>
    </source>
</evidence>
<comment type="function">
    <text evidence="1 8">Involved in nucleolar integrity and required for processing of the pre-rRNA for the 60S ribosome subunit.</text>
</comment>
<comment type="similarity">
    <text evidence="3 8">Belongs to the CGR1 family.</text>
</comment>
<dbReference type="InParanoid" id="A0A369K455"/>
<dbReference type="AlphaFoldDB" id="A0A369K455"/>
<evidence type="ECO:0000256" key="2">
    <source>
        <dbReference type="ARBA" id="ARBA00004604"/>
    </source>
</evidence>
<dbReference type="GO" id="GO:0006364">
    <property type="term" value="P:rRNA processing"/>
    <property type="evidence" value="ECO:0007669"/>
    <property type="project" value="UniProtKB-UniRule"/>
</dbReference>
<comment type="subcellular location">
    <subcellularLocation>
        <location evidence="2 8">Nucleus</location>
        <location evidence="2 8">Nucleolus</location>
    </subcellularLocation>
</comment>
<dbReference type="GO" id="GO:0005730">
    <property type="term" value="C:nucleolus"/>
    <property type="evidence" value="ECO:0007669"/>
    <property type="project" value="UniProtKB-SubCell"/>
</dbReference>
<dbReference type="OrthoDB" id="277961at2759"/>
<reference evidence="10" key="1">
    <citation type="submission" date="2018-04" db="EMBL/GenBank/DDBJ databases">
        <title>Whole genome sequencing of Hypsizygus marmoreus.</title>
        <authorList>
            <person name="Choi I.-G."/>
            <person name="Min B."/>
            <person name="Kim J.-G."/>
            <person name="Kim S."/>
            <person name="Oh Y.-L."/>
            <person name="Kong W.-S."/>
            <person name="Park H."/>
            <person name="Jeong J."/>
            <person name="Song E.-S."/>
        </authorList>
    </citation>
    <scope>NUCLEOTIDE SEQUENCE [LARGE SCALE GENOMIC DNA]</scope>
    <source>
        <strain evidence="10">51987-8</strain>
    </source>
</reference>
<dbReference type="InterPro" id="IPR005579">
    <property type="entry name" value="Cgr1-like"/>
</dbReference>
<feature type="compositionally biased region" description="Basic residues" evidence="9">
    <location>
        <begin position="101"/>
        <end position="121"/>
    </location>
</feature>
<dbReference type="Proteomes" id="UP000076154">
    <property type="component" value="Unassembled WGS sequence"/>
</dbReference>
<keyword evidence="4 8" id="KW-0690">Ribosome biogenesis</keyword>
<gene>
    <name evidence="10" type="primary">CGR1</name>
    <name evidence="10" type="ORF">Hypma_015667</name>
</gene>
<evidence type="ECO:0000256" key="5">
    <source>
        <dbReference type="ARBA" id="ARBA00022552"/>
    </source>
</evidence>
<evidence type="ECO:0000256" key="8">
    <source>
        <dbReference type="RuleBase" id="RU363084"/>
    </source>
</evidence>
<dbReference type="Pfam" id="PF03879">
    <property type="entry name" value="Cgr1"/>
    <property type="match status" value="1"/>
</dbReference>
<keyword evidence="7 8" id="KW-0539">Nucleus</keyword>
<evidence type="ECO:0000256" key="3">
    <source>
        <dbReference type="ARBA" id="ARBA00007869"/>
    </source>
</evidence>
<comment type="caution">
    <text evidence="10">The sequence shown here is derived from an EMBL/GenBank/DDBJ whole genome shotgun (WGS) entry which is preliminary data.</text>
</comment>
<evidence type="ECO:0000256" key="1">
    <source>
        <dbReference type="ARBA" id="ARBA00004090"/>
    </source>
</evidence>
<evidence type="ECO:0000256" key="6">
    <source>
        <dbReference type="ARBA" id="ARBA00023054"/>
    </source>
</evidence>
<evidence type="ECO:0000256" key="4">
    <source>
        <dbReference type="ARBA" id="ARBA00022517"/>
    </source>
</evidence>
<feature type="compositionally biased region" description="Pro residues" evidence="9">
    <location>
        <begin position="1"/>
        <end position="11"/>
    </location>
</feature>
<sequence length="121" mass="13707">MEPSPADPPIALPSSSNGRVSGKAWKAQKTATVRSQLPPGVKTKSWEDRMFKTQKALAIKKLQTELKEEKQAEIQRRREVTMERKKAAEERQRLEEAKAKMGAKKAARLRRRAGRTKKING</sequence>
<proteinExistence type="inferred from homology"/>
<evidence type="ECO:0000256" key="7">
    <source>
        <dbReference type="ARBA" id="ARBA00023242"/>
    </source>
</evidence>
<dbReference type="EMBL" id="LUEZ02000010">
    <property type="protein sequence ID" value="RDB29411.1"/>
    <property type="molecule type" value="Genomic_DNA"/>
</dbReference>
<evidence type="ECO:0000313" key="11">
    <source>
        <dbReference type="Proteomes" id="UP000076154"/>
    </source>
</evidence>
<name>A0A369K455_HYPMA</name>
<accession>A0A369K455</accession>
<organism evidence="10 11">
    <name type="scientific">Hypsizygus marmoreus</name>
    <name type="common">White beech mushroom</name>
    <name type="synonym">Agaricus marmoreus</name>
    <dbReference type="NCBI Taxonomy" id="39966"/>
    <lineage>
        <taxon>Eukaryota</taxon>
        <taxon>Fungi</taxon>
        <taxon>Dikarya</taxon>
        <taxon>Basidiomycota</taxon>
        <taxon>Agaricomycotina</taxon>
        <taxon>Agaricomycetes</taxon>
        <taxon>Agaricomycetidae</taxon>
        <taxon>Agaricales</taxon>
        <taxon>Tricholomatineae</taxon>
        <taxon>Lyophyllaceae</taxon>
        <taxon>Hypsizygus</taxon>
    </lineage>
</organism>
<feature type="region of interest" description="Disordered" evidence="9">
    <location>
        <begin position="1"/>
        <end position="41"/>
    </location>
</feature>
<protein>
    <recommendedName>
        <fullName evidence="8">rRNA-processing protein</fullName>
    </recommendedName>
</protein>
<evidence type="ECO:0000313" key="10">
    <source>
        <dbReference type="EMBL" id="RDB29411.1"/>
    </source>
</evidence>
<keyword evidence="6" id="KW-0175">Coiled coil</keyword>
<feature type="region of interest" description="Disordered" evidence="9">
    <location>
        <begin position="96"/>
        <end position="121"/>
    </location>
</feature>
<keyword evidence="5 8" id="KW-0698">rRNA processing</keyword>